<dbReference type="InterPro" id="IPR006045">
    <property type="entry name" value="Cupin_1"/>
</dbReference>
<dbReference type="InterPro" id="IPR014710">
    <property type="entry name" value="RmlC-like_jellyroll"/>
</dbReference>
<evidence type="ECO:0000259" key="9">
    <source>
        <dbReference type="SMART" id="SM00835"/>
    </source>
</evidence>
<sequence>MFSKSTLLLGLGAASAAFKGVSGDVSPSAAAAAAAEASLVAQLIEAPSAASRVGILSSDSEFQFDFLNPPTPPTTGKGGSIVLASSANFPAVIGLGSAMAVGFLDACSMNTPHTHPRATEMQFSVNGTIRTGMITENGARFILNEIQPGQMTIFPMGSIHFQINDGCEPITFVSTFNSDDPGALQIAQRFLGLPFDITGATLGDIGVEEIVGLEAQIPDNVALGTDACLQKCGLTRSSQPTNERQPRVSGNAIPSGYSSTYGGSGYTNTYSSYNTKSTSTPPYAYTSTTYSTAYATGTAYKSYATPSSSSSSYYDNKYSTSTYGYGHYDSSSTDKYDTSSTAYKSYTTPSSSYYDNKYSTSMYGYGGGDYSSAYDAAYGDYSSPYAAVSSGYAAGGHLAADLATDGSSSSNDDSKLSPLLIALIVLNAGLALGLIVLGACFFRSRRAASRSRGHRALYTNVSTAGDPIFTAPSKVTQYEADEEKYGSGGGASDSTPLTHGLSHGPYYDPHEGR</sequence>
<evidence type="ECO:0000256" key="7">
    <source>
        <dbReference type="SAM" id="Phobius"/>
    </source>
</evidence>
<keyword evidence="7" id="KW-0472">Membrane</keyword>
<keyword evidence="7" id="KW-0812">Transmembrane</keyword>
<feature type="chain" id="PRO_5042115157" description="Cupin type-1 domain-containing protein" evidence="8">
    <location>
        <begin position="24"/>
        <end position="513"/>
    </location>
</feature>
<evidence type="ECO:0000256" key="3">
    <source>
        <dbReference type="ARBA" id="ARBA00022525"/>
    </source>
</evidence>
<feature type="domain" description="Cupin type-1" evidence="9">
    <location>
        <begin position="66"/>
        <end position="211"/>
    </location>
</feature>
<dbReference type="SUPFAM" id="SSF51182">
    <property type="entry name" value="RmlC-like cupins"/>
    <property type="match status" value="1"/>
</dbReference>
<dbReference type="SMART" id="SM00835">
    <property type="entry name" value="Cupin_1"/>
    <property type="match status" value="1"/>
</dbReference>
<comment type="similarity">
    <text evidence="2">Belongs to the germin family.</text>
</comment>
<keyword evidence="5" id="KW-0464">Manganese</keyword>
<dbReference type="Pfam" id="PF00190">
    <property type="entry name" value="Cupin_1"/>
    <property type="match status" value="1"/>
</dbReference>
<keyword evidence="4" id="KW-0479">Metal-binding</keyword>
<evidence type="ECO:0000256" key="6">
    <source>
        <dbReference type="SAM" id="MobiDB-lite"/>
    </source>
</evidence>
<feature type="transmembrane region" description="Helical" evidence="7">
    <location>
        <begin position="419"/>
        <end position="442"/>
    </location>
</feature>
<dbReference type="InterPro" id="IPR011051">
    <property type="entry name" value="RmlC_Cupin_sf"/>
</dbReference>
<feature type="signal peptide" evidence="8">
    <location>
        <begin position="1"/>
        <end position="23"/>
    </location>
</feature>
<evidence type="ECO:0000256" key="5">
    <source>
        <dbReference type="ARBA" id="ARBA00023211"/>
    </source>
</evidence>
<dbReference type="PRINTS" id="PR00325">
    <property type="entry name" value="GERMIN"/>
</dbReference>
<name>A0AAD7FZA0_9AGAR</name>
<accession>A0AAD7FZA0</accession>
<keyword evidence="7" id="KW-1133">Transmembrane helix</keyword>
<evidence type="ECO:0000256" key="4">
    <source>
        <dbReference type="ARBA" id="ARBA00022723"/>
    </source>
</evidence>
<dbReference type="GO" id="GO:0005576">
    <property type="term" value="C:extracellular region"/>
    <property type="evidence" value="ECO:0007669"/>
    <property type="project" value="UniProtKB-SubCell"/>
</dbReference>
<comment type="caution">
    <text evidence="10">The sequence shown here is derived from an EMBL/GenBank/DDBJ whole genome shotgun (WGS) entry which is preliminary data.</text>
</comment>
<protein>
    <recommendedName>
        <fullName evidence="9">Cupin type-1 domain-containing protein</fullName>
    </recommendedName>
</protein>
<dbReference type="CDD" id="cd02241">
    <property type="entry name" value="cupin_OxOx"/>
    <property type="match status" value="1"/>
</dbReference>
<evidence type="ECO:0000313" key="10">
    <source>
        <dbReference type="EMBL" id="KAJ7651161.1"/>
    </source>
</evidence>
<feature type="region of interest" description="Disordered" evidence="6">
    <location>
        <begin position="476"/>
        <end position="513"/>
    </location>
</feature>
<keyword evidence="8" id="KW-0732">Signal</keyword>
<proteinExistence type="inferred from homology"/>
<comment type="subcellular location">
    <subcellularLocation>
        <location evidence="1">Secreted</location>
    </subcellularLocation>
</comment>
<dbReference type="Gene3D" id="2.60.120.10">
    <property type="entry name" value="Jelly Rolls"/>
    <property type="match status" value="1"/>
</dbReference>
<reference evidence="10" key="1">
    <citation type="submission" date="2023-03" db="EMBL/GenBank/DDBJ databases">
        <title>Massive genome expansion in bonnet fungi (Mycena s.s.) driven by repeated elements and novel gene families across ecological guilds.</title>
        <authorList>
            <consortium name="Lawrence Berkeley National Laboratory"/>
            <person name="Harder C.B."/>
            <person name="Miyauchi S."/>
            <person name="Viragh M."/>
            <person name="Kuo A."/>
            <person name="Thoen E."/>
            <person name="Andreopoulos B."/>
            <person name="Lu D."/>
            <person name="Skrede I."/>
            <person name="Drula E."/>
            <person name="Henrissat B."/>
            <person name="Morin E."/>
            <person name="Kohler A."/>
            <person name="Barry K."/>
            <person name="LaButti K."/>
            <person name="Morin E."/>
            <person name="Salamov A."/>
            <person name="Lipzen A."/>
            <person name="Mereny Z."/>
            <person name="Hegedus B."/>
            <person name="Baldrian P."/>
            <person name="Stursova M."/>
            <person name="Weitz H."/>
            <person name="Taylor A."/>
            <person name="Grigoriev I.V."/>
            <person name="Nagy L.G."/>
            <person name="Martin F."/>
            <person name="Kauserud H."/>
        </authorList>
    </citation>
    <scope>NUCLEOTIDE SEQUENCE</scope>
    <source>
        <strain evidence="10">9284</strain>
    </source>
</reference>
<dbReference type="GO" id="GO:0030145">
    <property type="term" value="F:manganese ion binding"/>
    <property type="evidence" value="ECO:0007669"/>
    <property type="project" value="InterPro"/>
</dbReference>
<evidence type="ECO:0000256" key="8">
    <source>
        <dbReference type="SAM" id="SignalP"/>
    </source>
</evidence>
<dbReference type="Proteomes" id="UP001221142">
    <property type="component" value="Unassembled WGS sequence"/>
</dbReference>
<dbReference type="AlphaFoldDB" id="A0AAD7FZA0"/>
<dbReference type="InterPro" id="IPR001929">
    <property type="entry name" value="Germin"/>
</dbReference>
<evidence type="ECO:0000256" key="1">
    <source>
        <dbReference type="ARBA" id="ARBA00004613"/>
    </source>
</evidence>
<keyword evidence="11" id="KW-1185">Reference proteome</keyword>
<gene>
    <name evidence="10" type="ORF">FB45DRAFT_997827</name>
</gene>
<keyword evidence="3" id="KW-0964">Secreted</keyword>
<evidence type="ECO:0000256" key="2">
    <source>
        <dbReference type="ARBA" id="ARBA00007456"/>
    </source>
</evidence>
<organism evidence="10 11">
    <name type="scientific">Roridomyces roridus</name>
    <dbReference type="NCBI Taxonomy" id="1738132"/>
    <lineage>
        <taxon>Eukaryota</taxon>
        <taxon>Fungi</taxon>
        <taxon>Dikarya</taxon>
        <taxon>Basidiomycota</taxon>
        <taxon>Agaricomycotina</taxon>
        <taxon>Agaricomycetes</taxon>
        <taxon>Agaricomycetidae</taxon>
        <taxon>Agaricales</taxon>
        <taxon>Marasmiineae</taxon>
        <taxon>Mycenaceae</taxon>
        <taxon>Roridomyces</taxon>
    </lineage>
</organism>
<dbReference type="PANTHER" id="PTHR31238">
    <property type="entry name" value="GERMIN-LIKE PROTEIN SUBFAMILY 3 MEMBER 3"/>
    <property type="match status" value="1"/>
</dbReference>
<dbReference type="EMBL" id="JARKIF010000001">
    <property type="protein sequence ID" value="KAJ7651161.1"/>
    <property type="molecule type" value="Genomic_DNA"/>
</dbReference>
<feature type="region of interest" description="Disordered" evidence="6">
    <location>
        <begin position="236"/>
        <end position="256"/>
    </location>
</feature>
<evidence type="ECO:0000313" key="11">
    <source>
        <dbReference type="Proteomes" id="UP001221142"/>
    </source>
</evidence>